<evidence type="ECO:0000256" key="12">
    <source>
        <dbReference type="RuleBase" id="RU361203"/>
    </source>
</evidence>
<dbReference type="PANTHER" id="PTHR45867">
    <property type="entry name" value="PURPLE ACID PHOSPHATASE"/>
    <property type="match status" value="1"/>
</dbReference>
<dbReference type="InterPro" id="IPR041792">
    <property type="entry name" value="MPP_PAP"/>
</dbReference>
<comment type="similarity">
    <text evidence="3">Belongs to the ALG6/ALG8 glucosyltransferase family.</text>
</comment>
<keyword evidence="7" id="KW-0732">Signal</keyword>
<keyword evidence="10 13" id="KW-0472">Membrane</keyword>
<feature type="transmembrane region" description="Helical" evidence="13">
    <location>
        <begin position="106"/>
        <end position="127"/>
    </location>
</feature>
<protein>
    <recommendedName>
        <fullName evidence="12">Purple acid phosphatase</fullName>
        <ecNumber evidence="12">3.1.3.2</ecNumber>
    </recommendedName>
</protein>
<keyword evidence="4" id="KW-0328">Glycosyltransferase</keyword>
<dbReference type="SUPFAM" id="SSF49363">
    <property type="entry name" value="Purple acid phosphatase, N-terminal domain"/>
    <property type="match status" value="1"/>
</dbReference>
<feature type="transmembrane region" description="Helical" evidence="13">
    <location>
        <begin position="404"/>
        <end position="421"/>
    </location>
</feature>
<dbReference type="InterPro" id="IPR025733">
    <property type="entry name" value="PAPs_C"/>
</dbReference>
<keyword evidence="12" id="KW-0378">Hydrolase</keyword>
<comment type="similarity">
    <text evidence="12">Belongs to the metallophosphoesterase superfamily. Purple acid phosphatase family.</text>
</comment>
<comment type="catalytic activity">
    <reaction evidence="12">
        <text>a phosphate monoester + H2O = an alcohol + phosphate</text>
        <dbReference type="Rhea" id="RHEA:15017"/>
        <dbReference type="ChEBI" id="CHEBI:15377"/>
        <dbReference type="ChEBI" id="CHEBI:30879"/>
        <dbReference type="ChEBI" id="CHEBI:43474"/>
        <dbReference type="ChEBI" id="CHEBI:67140"/>
        <dbReference type="EC" id="3.1.3.2"/>
    </reaction>
</comment>
<dbReference type="AlphaFoldDB" id="A0A2A2L3K3"/>
<reference evidence="17 18" key="1">
    <citation type="journal article" date="2017" name="Curr. Biol.">
        <title>Genome architecture and evolution of a unichromosomal asexual nematode.</title>
        <authorList>
            <person name="Fradin H."/>
            <person name="Zegar C."/>
            <person name="Gutwein M."/>
            <person name="Lucas J."/>
            <person name="Kovtun M."/>
            <person name="Corcoran D."/>
            <person name="Baugh L.R."/>
            <person name="Kiontke K."/>
            <person name="Gunsalus K."/>
            <person name="Fitch D.H."/>
            <person name="Piano F."/>
        </authorList>
    </citation>
    <scope>NUCLEOTIDE SEQUENCE [LARGE SCALE GENOMIC DNA]</scope>
    <source>
        <strain evidence="17">PF1309</strain>
    </source>
</reference>
<dbReference type="UniPathway" id="UPA00378"/>
<name>A0A2A2L3K3_9BILA</name>
<keyword evidence="8" id="KW-0256">Endoplasmic reticulum</keyword>
<feature type="transmembrane region" description="Helical" evidence="13">
    <location>
        <begin position="234"/>
        <end position="258"/>
    </location>
</feature>
<evidence type="ECO:0000256" key="3">
    <source>
        <dbReference type="ARBA" id="ARBA00008715"/>
    </source>
</evidence>
<dbReference type="GO" id="GO:0005789">
    <property type="term" value="C:endoplasmic reticulum membrane"/>
    <property type="evidence" value="ECO:0007669"/>
    <property type="project" value="UniProtKB-SubCell"/>
</dbReference>
<dbReference type="GO" id="GO:0004519">
    <property type="term" value="F:endonuclease activity"/>
    <property type="evidence" value="ECO:0007669"/>
    <property type="project" value="InterPro"/>
</dbReference>
<evidence type="ECO:0000256" key="9">
    <source>
        <dbReference type="ARBA" id="ARBA00022989"/>
    </source>
</evidence>
<dbReference type="Gene3D" id="3.60.21.10">
    <property type="match status" value="2"/>
</dbReference>
<accession>A0A2A2L3K3</accession>
<feature type="domain" description="Calcineurin-like phosphoesterase" evidence="14">
    <location>
        <begin position="943"/>
        <end position="1014"/>
    </location>
</feature>
<dbReference type="InterPro" id="IPR004856">
    <property type="entry name" value="Glyco_trans_ALG6/ALG8"/>
</dbReference>
<dbReference type="SUPFAM" id="SSF56300">
    <property type="entry name" value="Metallo-dependent phosphatases"/>
    <property type="match status" value="1"/>
</dbReference>
<evidence type="ECO:0000259" key="14">
    <source>
        <dbReference type="Pfam" id="PF00149"/>
    </source>
</evidence>
<keyword evidence="6 13" id="KW-0812">Transmembrane</keyword>
<evidence type="ECO:0000256" key="10">
    <source>
        <dbReference type="ARBA" id="ARBA00023136"/>
    </source>
</evidence>
<evidence type="ECO:0000259" key="16">
    <source>
        <dbReference type="Pfam" id="PF16656"/>
    </source>
</evidence>
<evidence type="ECO:0000256" key="5">
    <source>
        <dbReference type="ARBA" id="ARBA00022679"/>
    </source>
</evidence>
<dbReference type="InterPro" id="IPR029052">
    <property type="entry name" value="Metallo-depent_PP-like"/>
</dbReference>
<dbReference type="PANTHER" id="PTHR45867:SF3">
    <property type="entry name" value="ACID PHOSPHATASE TYPE 7"/>
    <property type="match status" value="1"/>
</dbReference>
<dbReference type="Pfam" id="PF03155">
    <property type="entry name" value="Alg6_Alg8"/>
    <property type="match status" value="1"/>
</dbReference>
<dbReference type="GO" id="GO:0006281">
    <property type="term" value="P:DNA repair"/>
    <property type="evidence" value="ECO:0007669"/>
    <property type="project" value="InterPro"/>
</dbReference>
<dbReference type="Pfam" id="PF00149">
    <property type="entry name" value="Metallophos"/>
    <property type="match status" value="2"/>
</dbReference>
<evidence type="ECO:0000313" key="18">
    <source>
        <dbReference type="Proteomes" id="UP000218231"/>
    </source>
</evidence>
<dbReference type="Gene3D" id="2.60.40.380">
    <property type="entry name" value="Purple acid phosphatase-like, N-terminal"/>
    <property type="match status" value="1"/>
</dbReference>
<dbReference type="Proteomes" id="UP000218231">
    <property type="component" value="Unassembled WGS sequence"/>
</dbReference>
<evidence type="ECO:0000256" key="7">
    <source>
        <dbReference type="ARBA" id="ARBA00022729"/>
    </source>
</evidence>
<feature type="transmembrane region" description="Helical" evidence="13">
    <location>
        <begin position="198"/>
        <end position="214"/>
    </location>
</feature>
<dbReference type="GO" id="GO:0003993">
    <property type="term" value="F:acid phosphatase activity"/>
    <property type="evidence" value="ECO:0007669"/>
    <property type="project" value="UniProtKB-EC"/>
</dbReference>
<organism evidence="17 18">
    <name type="scientific">Diploscapter pachys</name>
    <dbReference type="NCBI Taxonomy" id="2018661"/>
    <lineage>
        <taxon>Eukaryota</taxon>
        <taxon>Metazoa</taxon>
        <taxon>Ecdysozoa</taxon>
        <taxon>Nematoda</taxon>
        <taxon>Chromadorea</taxon>
        <taxon>Rhabditida</taxon>
        <taxon>Rhabditina</taxon>
        <taxon>Rhabditomorpha</taxon>
        <taxon>Rhabditoidea</taxon>
        <taxon>Rhabditidae</taxon>
        <taxon>Diploscapter</taxon>
    </lineage>
</organism>
<evidence type="ECO:0000256" key="8">
    <source>
        <dbReference type="ARBA" id="ARBA00022824"/>
    </source>
</evidence>
<dbReference type="CDD" id="cd00839">
    <property type="entry name" value="MPP_PAPs"/>
    <property type="match status" value="1"/>
</dbReference>
<feature type="domain" description="Calcineurin-like phosphoesterase" evidence="14">
    <location>
        <begin position="1019"/>
        <end position="1083"/>
    </location>
</feature>
<evidence type="ECO:0000259" key="15">
    <source>
        <dbReference type="Pfam" id="PF14008"/>
    </source>
</evidence>
<dbReference type="InterPro" id="IPR015914">
    <property type="entry name" value="PAPs_N"/>
</dbReference>
<dbReference type="InterPro" id="IPR007581">
    <property type="entry name" value="Endonuclease-V"/>
</dbReference>
<proteinExistence type="inferred from homology"/>
<feature type="transmembrane region" description="Helical" evidence="13">
    <location>
        <begin position="455"/>
        <end position="476"/>
    </location>
</feature>
<gene>
    <name evidence="17" type="ORF">WR25_17076</name>
</gene>
<feature type="transmembrane region" description="Helical" evidence="13">
    <location>
        <begin position="382"/>
        <end position="397"/>
    </location>
</feature>
<feature type="domain" description="Purple acid phosphatase N-terminal" evidence="16">
    <location>
        <begin position="838"/>
        <end position="931"/>
    </location>
</feature>
<feature type="transmembrane region" description="Helical" evidence="13">
    <location>
        <begin position="427"/>
        <end position="443"/>
    </location>
</feature>
<comment type="caution">
    <text evidence="17">The sequence shown here is derived from an EMBL/GenBank/DDBJ whole genome shotgun (WGS) entry which is preliminary data.</text>
</comment>
<dbReference type="GO" id="GO:0016758">
    <property type="term" value="F:hexosyltransferase activity"/>
    <property type="evidence" value="ECO:0007669"/>
    <property type="project" value="InterPro"/>
</dbReference>
<dbReference type="Pfam" id="PF14008">
    <property type="entry name" value="Metallophos_C"/>
    <property type="match status" value="1"/>
</dbReference>
<keyword evidence="18" id="KW-1185">Reference proteome</keyword>
<feature type="transmembrane region" description="Helical" evidence="13">
    <location>
        <begin position="332"/>
        <end position="353"/>
    </location>
</feature>
<dbReference type="Pfam" id="PF04493">
    <property type="entry name" value="Endonuclease_5"/>
    <property type="match status" value="1"/>
</dbReference>
<dbReference type="InterPro" id="IPR008963">
    <property type="entry name" value="Purple_acid_Pase-like_N"/>
</dbReference>
<sequence>MAKKKPVGDSDWTTALFAVFGLFAVKLFLIKSYTSTDFEVHRNWLAIVHNLPLSEWYVDATSEWTLDYPPFFAYFEWILASVARLIGFKDILVLQSEPLINDRVLLFQRISVMVVDLFFIFSCYVLCFRRMNVSNSQRLSCFILLSSHFGLLLIDSIHFQYNAFLTAFVIFSIHFSAHSQFLLAALSFCVLLNLKHIYLYYAAGIAFFYLQEYLQIHKLFRCDGSKEKKSLLKVIYDGIVLVPFVFVPFVLAFGPFLAKGGLPALEQIVRRLFPLGRGLTHAFWAPNFWALYNFADLLLYRILHIVGFREFNPPTYSSGLVQIYDHSVLPSINASICILLVLSASLLLTLVVWSGRCRSLSLYLVLSSTTFFYFGYHAHEKAILMITVPLIVHTILFDARFLGVCILLNVISIFSLFPLLFTPMEIPIKYAFGLTYTLLLIYFTRKTFNAQYDVLLPRASLLYVSGLVFFEVYNTFIHKLLFGPALPFLPLMLISVYSAIGITICFTWIWLISLDQYNNLISNWRIGLQQKAYQIKEMFIKEGYYPCQTIEDEQDVLLVGAADLAYMDVYREGDLRAAVSFVIFEYPSMKHIESHVEWCLISQSYIPNYLAVREAEPIAKLIRKALSRVDSPRPDVILCDGNGTWHTRGCGVACHIGALVGLPSIGVAKSLNISPLIDIGIDEGEKEVVDRMRRVRPNEKHRGYVALSSIYSKIARHLDVFGLFVSQKPVFVSAGYGMDAELATKIVNKCTRDKQRICEPLLLADHLVRNAVDEKWNEEKDQMSFWILFIRNLSMLHLLILLISASFVLSQRVYLSPNRIPDWKALNDRNKGPLYVQPEQIHLSYGGSPTSMIITWLTFDDTLDSVVEYGIDKLDKLVHGNCSVFIDDAQHPKAKKWRYIHRVTLNDLVPGQKYKYHAGSVYGWSEIFEFTVLKPRSDGGYEIAMFGDMGSENARSLGKLQRMTQFGDIDLVLHVGDFAYDMYEEFGRVGDEFMRQIEPIAAYVPYMVAVGNHEKANKNREKVPWIVTMGHRPMYCSDFDGDDCTLYESIIRTGLPVTHAYCLEKLFYDQGVDLELWAHEHTYERLWPTYNRTVYNGTHQPYLDPPAPVHVITGSAGCRENTDIFVEHPEPWSAVRSSDYGFGMMRAYNRTHMRIRQLAAYTDKLVDDFWIVKTRKHRHYKHNDYKRLQTFGTHVPLNYCHGKKRCHNRVNID</sequence>
<dbReference type="InterPro" id="IPR004843">
    <property type="entry name" value="Calcineurin-like_PHP"/>
</dbReference>
<evidence type="ECO:0000313" key="17">
    <source>
        <dbReference type="EMBL" id="PAV80856.1"/>
    </source>
</evidence>
<dbReference type="EMBL" id="LIAE01007226">
    <property type="protein sequence ID" value="PAV80856.1"/>
    <property type="molecule type" value="Genomic_DNA"/>
</dbReference>
<feature type="transmembrane region" description="Helical" evidence="13">
    <location>
        <begin position="360"/>
        <end position="376"/>
    </location>
</feature>
<keyword evidence="11" id="KW-0325">Glycoprotein</keyword>
<evidence type="ECO:0000256" key="11">
    <source>
        <dbReference type="ARBA" id="ARBA00023180"/>
    </source>
</evidence>
<comment type="subcellular location">
    <subcellularLocation>
        <location evidence="1">Endoplasmic reticulum membrane</location>
        <topology evidence="1">Multi-pass membrane protein</topology>
    </subcellularLocation>
</comment>
<dbReference type="STRING" id="2018661.A0A2A2L3K3"/>
<dbReference type="EC" id="3.1.3.2" evidence="12"/>
<feature type="transmembrane region" description="Helical" evidence="13">
    <location>
        <begin position="488"/>
        <end position="511"/>
    </location>
</feature>
<evidence type="ECO:0000256" key="13">
    <source>
        <dbReference type="SAM" id="Phobius"/>
    </source>
</evidence>
<dbReference type="Gene3D" id="3.30.2170.10">
    <property type="entry name" value="archaeoglobus fulgidus dsm 4304 superfamily"/>
    <property type="match status" value="1"/>
</dbReference>
<dbReference type="OrthoDB" id="45007at2759"/>
<evidence type="ECO:0000256" key="4">
    <source>
        <dbReference type="ARBA" id="ARBA00022676"/>
    </source>
</evidence>
<keyword evidence="5" id="KW-0808">Transferase</keyword>
<evidence type="ECO:0000256" key="2">
    <source>
        <dbReference type="ARBA" id="ARBA00004922"/>
    </source>
</evidence>
<dbReference type="GO" id="GO:0046872">
    <property type="term" value="F:metal ion binding"/>
    <property type="evidence" value="ECO:0007669"/>
    <property type="project" value="InterPro"/>
</dbReference>
<feature type="transmembrane region" description="Helical" evidence="13">
    <location>
        <begin position="12"/>
        <end position="30"/>
    </location>
</feature>
<evidence type="ECO:0000256" key="6">
    <source>
        <dbReference type="ARBA" id="ARBA00022692"/>
    </source>
</evidence>
<dbReference type="Pfam" id="PF16656">
    <property type="entry name" value="Pur_ac_phosph_N"/>
    <property type="match status" value="1"/>
</dbReference>
<feature type="transmembrane region" description="Helical" evidence="13">
    <location>
        <begin position="785"/>
        <end position="809"/>
    </location>
</feature>
<evidence type="ECO:0000256" key="1">
    <source>
        <dbReference type="ARBA" id="ARBA00004477"/>
    </source>
</evidence>
<keyword evidence="9 13" id="KW-1133">Transmembrane helix</keyword>
<feature type="domain" description="Purple acid phosphatase C-terminal" evidence="15">
    <location>
        <begin position="1107"/>
        <end position="1167"/>
    </location>
</feature>
<comment type="pathway">
    <text evidence="2">Protein modification; protein glycosylation.</text>
</comment>